<evidence type="ECO:0000256" key="2">
    <source>
        <dbReference type="ARBA" id="ARBA00023235"/>
    </source>
</evidence>
<dbReference type="Proteomes" id="UP000273643">
    <property type="component" value="Unassembled WGS sequence"/>
</dbReference>
<comment type="caution">
    <text evidence="3">The sequence shown here is derived from an EMBL/GenBank/DDBJ whole genome shotgun (WGS) entry which is preliminary data.</text>
</comment>
<dbReference type="AlphaFoldDB" id="A0A3N1NR63"/>
<sequence length="383" mass="43230">MTQTIKDAAERLERWIARESLPLWQRVGLSPEHGGHWEALNADGSIDLPSNIRVRVQARQAFAFAFSTVRGWCDGEAMARQLMRFVAERTAHPHAGGGFTHLMNPDFQVIDQKQDLYDHAFFLLAYAWCYRAFGDRAYLDGAEALTAHLDRHFASVHGGWTEGDYDYAQRRQNPHMHLFEAMMALYEASGDGKWLARAGELFALFQTRFFDPERGVLFEFFEEDWRLKHAPEQAPVEPGHMFEWVWLLDWYHRLSGHPVEVYTEALYRQGLAIGRVASGLVLDEVLPDGTPLKNSKRCWGLTELIKGSLVRARAGDPEAEARAVQAIDDLFAYYLTATTPGAYVDQRGADDEVVLDKAPASTLYHLVVLAAEVADYARGRAGG</sequence>
<dbReference type="EMBL" id="RJUK01000002">
    <property type="protein sequence ID" value="ROQ18653.1"/>
    <property type="molecule type" value="Genomic_DNA"/>
</dbReference>
<dbReference type="PANTHER" id="PTHR15108">
    <property type="entry name" value="N-ACYLGLUCOSAMINE-2-EPIMERASE"/>
    <property type="match status" value="1"/>
</dbReference>
<dbReference type="InterPro" id="IPR012341">
    <property type="entry name" value="6hp_glycosidase-like_sf"/>
</dbReference>
<dbReference type="InterPro" id="IPR008928">
    <property type="entry name" value="6-hairpin_glycosidase_sf"/>
</dbReference>
<evidence type="ECO:0000256" key="1">
    <source>
        <dbReference type="ARBA" id="ARBA00008558"/>
    </source>
</evidence>
<keyword evidence="2 3" id="KW-0413">Isomerase</keyword>
<dbReference type="GO" id="GO:0016853">
    <property type="term" value="F:isomerase activity"/>
    <property type="evidence" value="ECO:0007669"/>
    <property type="project" value="UniProtKB-KW"/>
</dbReference>
<dbReference type="SUPFAM" id="SSF48208">
    <property type="entry name" value="Six-hairpin glycosidases"/>
    <property type="match status" value="1"/>
</dbReference>
<dbReference type="Gene3D" id="1.50.10.10">
    <property type="match status" value="1"/>
</dbReference>
<reference evidence="3 4" key="1">
    <citation type="submission" date="2018-11" db="EMBL/GenBank/DDBJ databases">
        <title>Genomic Encyclopedia of Type Strains, Phase IV (KMG-IV): sequencing the most valuable type-strain genomes for metagenomic binning, comparative biology and taxonomic classification.</title>
        <authorList>
            <person name="Goeker M."/>
        </authorList>
    </citation>
    <scope>NUCLEOTIDE SEQUENCE [LARGE SCALE GENOMIC DNA]</scope>
    <source>
        <strain evidence="3 4">DSM 16974</strain>
    </source>
</reference>
<accession>A0A3N1NR63</accession>
<evidence type="ECO:0000313" key="3">
    <source>
        <dbReference type="EMBL" id="ROQ18653.1"/>
    </source>
</evidence>
<comment type="similarity">
    <text evidence="1">Belongs to the N-acylglucosamine 2-epimerase family.</text>
</comment>
<gene>
    <name evidence="3" type="ORF">EDC38_2881</name>
</gene>
<dbReference type="RefSeq" id="WP_123639240.1">
    <property type="nucleotide sequence ID" value="NZ_JBHYFO010000023.1"/>
</dbReference>
<proteinExistence type="inferred from homology"/>
<dbReference type="GO" id="GO:0005975">
    <property type="term" value="P:carbohydrate metabolic process"/>
    <property type="evidence" value="ECO:0007669"/>
    <property type="project" value="InterPro"/>
</dbReference>
<name>A0A3N1NR63_9GAMM</name>
<protein>
    <submittedName>
        <fullName evidence="3">Mannose-6-phosphate isomerase type 3</fullName>
    </submittedName>
</protein>
<dbReference type="OrthoDB" id="9806359at2"/>
<organism evidence="3 4">
    <name type="scientific">Marinimicrobium koreense</name>
    <dbReference type="NCBI Taxonomy" id="306545"/>
    <lineage>
        <taxon>Bacteria</taxon>
        <taxon>Pseudomonadati</taxon>
        <taxon>Pseudomonadota</taxon>
        <taxon>Gammaproteobacteria</taxon>
        <taxon>Cellvibrionales</taxon>
        <taxon>Cellvibrionaceae</taxon>
        <taxon>Marinimicrobium</taxon>
    </lineage>
</organism>
<evidence type="ECO:0000313" key="4">
    <source>
        <dbReference type="Proteomes" id="UP000273643"/>
    </source>
</evidence>
<dbReference type="Pfam" id="PF07221">
    <property type="entry name" value="GlcNAc_2-epim"/>
    <property type="match status" value="1"/>
</dbReference>
<keyword evidence="4" id="KW-1185">Reference proteome</keyword>
<dbReference type="InterPro" id="IPR010819">
    <property type="entry name" value="AGE/CE"/>
</dbReference>